<reference evidence="2" key="2">
    <citation type="journal article" date="2015" name="Data Brief">
        <title>Shoot transcriptome of the giant reed, Arundo donax.</title>
        <authorList>
            <person name="Barrero R.A."/>
            <person name="Guerrero F.D."/>
            <person name="Moolhuijzen P."/>
            <person name="Goolsby J.A."/>
            <person name="Tidwell J."/>
            <person name="Bellgard S.E."/>
            <person name="Bellgard M.I."/>
        </authorList>
    </citation>
    <scope>NUCLEOTIDE SEQUENCE</scope>
    <source>
        <tissue evidence="2">Shoot tissue taken approximately 20 cm above the soil surface</tissue>
    </source>
</reference>
<proteinExistence type="predicted"/>
<protein>
    <submittedName>
        <fullName evidence="2">Uncharacterized protein</fullName>
    </submittedName>
</protein>
<feature type="transmembrane region" description="Helical" evidence="1">
    <location>
        <begin position="6"/>
        <end position="25"/>
    </location>
</feature>
<name>A0A0A8YTD6_ARUDO</name>
<evidence type="ECO:0000313" key="2">
    <source>
        <dbReference type="EMBL" id="JAD28703.1"/>
    </source>
</evidence>
<dbReference type="EMBL" id="GBRH01269192">
    <property type="protein sequence ID" value="JAD28703.1"/>
    <property type="molecule type" value="Transcribed_RNA"/>
</dbReference>
<organism evidence="2">
    <name type="scientific">Arundo donax</name>
    <name type="common">Giant reed</name>
    <name type="synonym">Donax arundinaceus</name>
    <dbReference type="NCBI Taxonomy" id="35708"/>
    <lineage>
        <taxon>Eukaryota</taxon>
        <taxon>Viridiplantae</taxon>
        <taxon>Streptophyta</taxon>
        <taxon>Embryophyta</taxon>
        <taxon>Tracheophyta</taxon>
        <taxon>Spermatophyta</taxon>
        <taxon>Magnoliopsida</taxon>
        <taxon>Liliopsida</taxon>
        <taxon>Poales</taxon>
        <taxon>Poaceae</taxon>
        <taxon>PACMAD clade</taxon>
        <taxon>Arundinoideae</taxon>
        <taxon>Arundineae</taxon>
        <taxon>Arundo</taxon>
    </lineage>
</organism>
<reference evidence="2" key="1">
    <citation type="submission" date="2014-09" db="EMBL/GenBank/DDBJ databases">
        <authorList>
            <person name="Magalhaes I.L.F."/>
            <person name="Oliveira U."/>
            <person name="Santos F.R."/>
            <person name="Vidigal T.H.D.A."/>
            <person name="Brescovit A.D."/>
            <person name="Santos A.J."/>
        </authorList>
    </citation>
    <scope>NUCLEOTIDE SEQUENCE</scope>
    <source>
        <tissue evidence="2">Shoot tissue taken approximately 20 cm above the soil surface</tissue>
    </source>
</reference>
<keyword evidence="1" id="KW-0812">Transmembrane</keyword>
<dbReference type="AlphaFoldDB" id="A0A0A8YTD6"/>
<sequence length="41" mass="4739">MERRQPHVISTSTITIVLFVLNSYWSQGFIIKMRVAFSPLA</sequence>
<keyword evidence="1" id="KW-1133">Transmembrane helix</keyword>
<keyword evidence="1" id="KW-0472">Membrane</keyword>
<accession>A0A0A8YTD6</accession>
<evidence type="ECO:0000256" key="1">
    <source>
        <dbReference type="SAM" id="Phobius"/>
    </source>
</evidence>